<gene>
    <name evidence="2" type="ORF">FBUS_10602</name>
</gene>
<dbReference type="Pfam" id="PF00047">
    <property type="entry name" value="ig"/>
    <property type="match status" value="1"/>
</dbReference>
<dbReference type="InterPro" id="IPR013783">
    <property type="entry name" value="Ig-like_fold"/>
</dbReference>
<evidence type="ECO:0000313" key="2">
    <source>
        <dbReference type="EMBL" id="KAA0186901.1"/>
    </source>
</evidence>
<dbReference type="AlphaFoldDB" id="A0A8E0RSY1"/>
<dbReference type="CDD" id="cd00096">
    <property type="entry name" value="Ig"/>
    <property type="match status" value="1"/>
</dbReference>
<reference evidence="2" key="1">
    <citation type="submission" date="2019-05" db="EMBL/GenBank/DDBJ databases">
        <title>Annotation for the trematode Fasciolopsis buski.</title>
        <authorList>
            <person name="Choi Y.-J."/>
        </authorList>
    </citation>
    <scope>NUCLEOTIDE SEQUENCE</scope>
    <source>
        <strain evidence="2">HT</strain>
        <tissue evidence="2">Whole worm</tissue>
    </source>
</reference>
<dbReference type="InterPro" id="IPR013151">
    <property type="entry name" value="Immunoglobulin_dom"/>
</dbReference>
<evidence type="ECO:0000259" key="1">
    <source>
        <dbReference type="Pfam" id="PF00047"/>
    </source>
</evidence>
<keyword evidence="3" id="KW-1185">Reference proteome</keyword>
<evidence type="ECO:0000313" key="3">
    <source>
        <dbReference type="Proteomes" id="UP000728185"/>
    </source>
</evidence>
<dbReference type="Gene3D" id="2.60.40.10">
    <property type="entry name" value="Immunoglobulins"/>
    <property type="match status" value="1"/>
</dbReference>
<name>A0A8E0RSY1_9TREM</name>
<comment type="caution">
    <text evidence="2">The sequence shown here is derived from an EMBL/GenBank/DDBJ whole genome shotgun (WGS) entry which is preliminary data.</text>
</comment>
<dbReference type="Proteomes" id="UP000728185">
    <property type="component" value="Unassembled WGS sequence"/>
</dbReference>
<feature type="domain" description="Immunoglobulin-like beta-sandwich" evidence="1">
    <location>
        <begin position="17"/>
        <end position="46"/>
    </location>
</feature>
<protein>
    <recommendedName>
        <fullName evidence="1">Immunoglobulin-like beta-sandwich domain-containing protein</fullName>
    </recommendedName>
</protein>
<dbReference type="SUPFAM" id="SSF48726">
    <property type="entry name" value="Immunoglobulin"/>
    <property type="match status" value="1"/>
</dbReference>
<organism evidence="2 3">
    <name type="scientific">Fasciolopsis buskii</name>
    <dbReference type="NCBI Taxonomy" id="27845"/>
    <lineage>
        <taxon>Eukaryota</taxon>
        <taxon>Metazoa</taxon>
        <taxon>Spiralia</taxon>
        <taxon>Lophotrochozoa</taxon>
        <taxon>Platyhelminthes</taxon>
        <taxon>Trematoda</taxon>
        <taxon>Digenea</taxon>
        <taxon>Plagiorchiida</taxon>
        <taxon>Echinostomata</taxon>
        <taxon>Echinostomatoidea</taxon>
        <taxon>Fasciolidae</taxon>
        <taxon>Fasciolopsis</taxon>
    </lineage>
</organism>
<dbReference type="EMBL" id="LUCM01009499">
    <property type="protein sequence ID" value="KAA0186901.1"/>
    <property type="molecule type" value="Genomic_DNA"/>
</dbReference>
<proteinExistence type="predicted"/>
<dbReference type="InterPro" id="IPR036179">
    <property type="entry name" value="Ig-like_dom_sf"/>
</dbReference>
<sequence length="150" mass="16848">MPNSEFGRAHAFARNLEASTELHISVVTKEHEGQYWCRVNTSLGRAIRWINLLVSDVTVRINLSTDAFLTNPTENPVFQIGQKLVYNDWSNGQITLTCLVNSGVVATEIQWMQRQFPDDWVEILISNPVLGSSFVSKICSSFSSDLILSD</sequence>
<accession>A0A8E0RSY1</accession>